<keyword evidence="11" id="KW-0902">Two-component regulatory system</keyword>
<dbReference type="InterPro" id="IPR036890">
    <property type="entry name" value="HATPase_C_sf"/>
</dbReference>
<feature type="coiled-coil region" evidence="13">
    <location>
        <begin position="108"/>
        <end position="177"/>
    </location>
</feature>
<evidence type="ECO:0000313" key="16">
    <source>
        <dbReference type="Proteomes" id="UP000231067"/>
    </source>
</evidence>
<evidence type="ECO:0000256" key="6">
    <source>
        <dbReference type="ARBA" id="ARBA00022553"/>
    </source>
</evidence>
<dbReference type="InterPro" id="IPR003661">
    <property type="entry name" value="HisK_dim/P_dom"/>
</dbReference>
<evidence type="ECO:0000256" key="3">
    <source>
        <dbReference type="ARBA" id="ARBA00004314"/>
    </source>
</evidence>
<keyword evidence="6" id="KW-0597">Phosphoprotein</keyword>
<accession>A0A2H0A3H8</accession>
<keyword evidence="9" id="KW-0418">Kinase</keyword>
<dbReference type="GO" id="GO:0005524">
    <property type="term" value="F:ATP binding"/>
    <property type="evidence" value="ECO:0007669"/>
    <property type="project" value="UniProtKB-KW"/>
</dbReference>
<evidence type="ECO:0000256" key="12">
    <source>
        <dbReference type="ARBA" id="ARBA00023136"/>
    </source>
</evidence>
<organism evidence="15 16">
    <name type="scientific">Candidatus Desantisbacteria bacterium CG23_combo_of_CG06-09_8_20_14_all_40_23</name>
    <dbReference type="NCBI Taxonomy" id="1974550"/>
    <lineage>
        <taxon>Bacteria</taxon>
        <taxon>Candidatus Desantisiibacteriota</taxon>
    </lineage>
</organism>
<comment type="subcellular location">
    <subcellularLocation>
        <location evidence="2">Cell membrane</location>
    </subcellularLocation>
    <subcellularLocation>
        <location evidence="3">Membrane raft</location>
        <topology evidence="3">Multi-pass membrane protein</topology>
    </subcellularLocation>
</comment>
<dbReference type="AlphaFoldDB" id="A0A2H0A3H8"/>
<comment type="catalytic activity">
    <reaction evidence="1">
        <text>ATP + protein L-histidine = ADP + protein N-phospho-L-histidine.</text>
        <dbReference type="EC" id="2.7.13.3"/>
    </reaction>
</comment>
<dbReference type="InterPro" id="IPR004358">
    <property type="entry name" value="Sig_transdc_His_kin-like_C"/>
</dbReference>
<dbReference type="FunFam" id="3.30.565.10:FF:000023">
    <property type="entry name" value="PAS domain-containing sensor histidine kinase"/>
    <property type="match status" value="1"/>
</dbReference>
<keyword evidence="7" id="KW-0808">Transferase</keyword>
<evidence type="ECO:0000256" key="2">
    <source>
        <dbReference type="ARBA" id="ARBA00004236"/>
    </source>
</evidence>
<dbReference type="EC" id="2.7.13.3" evidence="4"/>
<dbReference type="SUPFAM" id="SSF55874">
    <property type="entry name" value="ATPase domain of HSP90 chaperone/DNA topoisomerase II/histidine kinase"/>
    <property type="match status" value="1"/>
</dbReference>
<dbReference type="InterPro" id="IPR005467">
    <property type="entry name" value="His_kinase_dom"/>
</dbReference>
<sequence>METIVLLTKDKKLRAVVENNCNQQGLSVQFPLTIEEWNEQLQNNNGNLAILDLDNCRADDIRGIPAIIIGQPATIFNRIDLIKQCEDIIPKPVMPEVLIFKLNKVIEKLNLSEELKKYQQKIKKLDIEVETAYNEWEKIDRVLKASLLETEKERNNLKELNQQLEKLNKMKSEFLITISHELKTPLSSIKAFSEILLNDKIDKAETLEFLQIINIESDRLDRLINNLLMMSCIETGKICWNMKAVSINKIIEKAVATMQMDIKEKELRLEINVSPDISDIYGDKEKLVNVVGNLLSNAVNFSTSEGTIRLNATELLIENRGLEVCVCISDTGVGIKIEEQEKIFDKFYQIKEDILIDKPKGMGLGLAICKEIIEHHGGRIWVESQFGKGSSFSFSLPVGVEL</sequence>
<dbReference type="GO" id="GO:0000155">
    <property type="term" value="F:phosphorelay sensor kinase activity"/>
    <property type="evidence" value="ECO:0007669"/>
    <property type="project" value="InterPro"/>
</dbReference>
<dbReference type="Proteomes" id="UP000231067">
    <property type="component" value="Unassembled WGS sequence"/>
</dbReference>
<dbReference type="Pfam" id="PF00512">
    <property type="entry name" value="HisKA"/>
    <property type="match status" value="1"/>
</dbReference>
<dbReference type="PANTHER" id="PTHR43711">
    <property type="entry name" value="TWO-COMPONENT HISTIDINE KINASE"/>
    <property type="match status" value="1"/>
</dbReference>
<dbReference type="SMART" id="SM00387">
    <property type="entry name" value="HATPase_c"/>
    <property type="match status" value="1"/>
</dbReference>
<dbReference type="GO" id="GO:0005886">
    <property type="term" value="C:plasma membrane"/>
    <property type="evidence" value="ECO:0007669"/>
    <property type="project" value="UniProtKB-SubCell"/>
</dbReference>
<evidence type="ECO:0000256" key="1">
    <source>
        <dbReference type="ARBA" id="ARBA00000085"/>
    </source>
</evidence>
<dbReference type="Gene3D" id="3.30.565.10">
    <property type="entry name" value="Histidine kinase-like ATPase, C-terminal domain"/>
    <property type="match status" value="1"/>
</dbReference>
<dbReference type="InterPro" id="IPR036097">
    <property type="entry name" value="HisK_dim/P_sf"/>
</dbReference>
<proteinExistence type="predicted"/>
<reference evidence="15 16" key="1">
    <citation type="submission" date="2017-09" db="EMBL/GenBank/DDBJ databases">
        <title>Depth-based differentiation of microbial function through sediment-hosted aquifers and enrichment of novel symbionts in the deep terrestrial subsurface.</title>
        <authorList>
            <person name="Probst A.J."/>
            <person name="Ladd B."/>
            <person name="Jarett J.K."/>
            <person name="Geller-Mcgrath D.E."/>
            <person name="Sieber C.M."/>
            <person name="Emerson J.B."/>
            <person name="Anantharaman K."/>
            <person name="Thomas B.C."/>
            <person name="Malmstrom R."/>
            <person name="Stieglmeier M."/>
            <person name="Klingl A."/>
            <person name="Woyke T."/>
            <person name="Ryan C.M."/>
            <person name="Banfield J.F."/>
        </authorList>
    </citation>
    <scope>NUCLEOTIDE SEQUENCE [LARGE SCALE GENOMIC DNA]</scope>
    <source>
        <strain evidence="15">CG23_combo_of_CG06-09_8_20_14_all_40_23</strain>
    </source>
</reference>
<gene>
    <name evidence="15" type="ORF">COX18_08150</name>
</gene>
<dbReference type="CDD" id="cd00082">
    <property type="entry name" value="HisKA"/>
    <property type="match status" value="1"/>
</dbReference>
<dbReference type="PROSITE" id="PS50109">
    <property type="entry name" value="HIS_KIN"/>
    <property type="match status" value="1"/>
</dbReference>
<comment type="caution">
    <text evidence="15">The sequence shown here is derived from an EMBL/GenBank/DDBJ whole genome shotgun (WGS) entry which is preliminary data.</text>
</comment>
<keyword evidence="10" id="KW-0067">ATP-binding</keyword>
<evidence type="ECO:0000313" key="15">
    <source>
        <dbReference type="EMBL" id="PIP39993.1"/>
    </source>
</evidence>
<evidence type="ECO:0000256" key="4">
    <source>
        <dbReference type="ARBA" id="ARBA00012438"/>
    </source>
</evidence>
<dbReference type="SUPFAM" id="SSF47384">
    <property type="entry name" value="Homodimeric domain of signal transducing histidine kinase"/>
    <property type="match status" value="1"/>
</dbReference>
<dbReference type="FunFam" id="1.10.287.130:FF:000001">
    <property type="entry name" value="Two-component sensor histidine kinase"/>
    <property type="match status" value="1"/>
</dbReference>
<evidence type="ECO:0000256" key="5">
    <source>
        <dbReference type="ARBA" id="ARBA00022475"/>
    </source>
</evidence>
<dbReference type="Gene3D" id="1.10.287.130">
    <property type="match status" value="1"/>
</dbReference>
<evidence type="ECO:0000256" key="13">
    <source>
        <dbReference type="SAM" id="Coils"/>
    </source>
</evidence>
<evidence type="ECO:0000256" key="7">
    <source>
        <dbReference type="ARBA" id="ARBA00022679"/>
    </source>
</evidence>
<dbReference type="InterPro" id="IPR050736">
    <property type="entry name" value="Sensor_HK_Regulatory"/>
</dbReference>
<evidence type="ECO:0000259" key="14">
    <source>
        <dbReference type="PROSITE" id="PS50109"/>
    </source>
</evidence>
<evidence type="ECO:0000256" key="9">
    <source>
        <dbReference type="ARBA" id="ARBA00022777"/>
    </source>
</evidence>
<keyword evidence="13" id="KW-0175">Coiled coil</keyword>
<dbReference type="InterPro" id="IPR003594">
    <property type="entry name" value="HATPase_dom"/>
</dbReference>
<keyword evidence="8" id="KW-0547">Nucleotide-binding</keyword>
<name>A0A2H0A3H8_9BACT</name>
<evidence type="ECO:0000256" key="8">
    <source>
        <dbReference type="ARBA" id="ARBA00022741"/>
    </source>
</evidence>
<dbReference type="EMBL" id="PCSH01000145">
    <property type="protein sequence ID" value="PIP39993.1"/>
    <property type="molecule type" value="Genomic_DNA"/>
</dbReference>
<keyword evidence="12" id="KW-0472">Membrane</keyword>
<dbReference type="PRINTS" id="PR00344">
    <property type="entry name" value="BCTRLSENSOR"/>
</dbReference>
<dbReference type="Pfam" id="PF02518">
    <property type="entry name" value="HATPase_c"/>
    <property type="match status" value="1"/>
</dbReference>
<evidence type="ECO:0000256" key="11">
    <source>
        <dbReference type="ARBA" id="ARBA00023012"/>
    </source>
</evidence>
<dbReference type="PANTHER" id="PTHR43711:SF1">
    <property type="entry name" value="HISTIDINE KINASE 1"/>
    <property type="match status" value="1"/>
</dbReference>
<dbReference type="SMART" id="SM00388">
    <property type="entry name" value="HisKA"/>
    <property type="match status" value="1"/>
</dbReference>
<keyword evidence="5" id="KW-1003">Cell membrane</keyword>
<dbReference type="GO" id="GO:0045121">
    <property type="term" value="C:membrane raft"/>
    <property type="evidence" value="ECO:0007669"/>
    <property type="project" value="UniProtKB-SubCell"/>
</dbReference>
<evidence type="ECO:0000256" key="10">
    <source>
        <dbReference type="ARBA" id="ARBA00022840"/>
    </source>
</evidence>
<feature type="domain" description="Histidine kinase" evidence="14">
    <location>
        <begin position="177"/>
        <end position="400"/>
    </location>
</feature>
<protein>
    <recommendedName>
        <fullName evidence="4">histidine kinase</fullName>
        <ecNumber evidence="4">2.7.13.3</ecNumber>
    </recommendedName>
</protein>